<dbReference type="PANTHER" id="PTHR31203:SF1">
    <property type="entry name" value="BETA-KERATIN-RELATED PROTEIN-RELATED"/>
    <property type="match status" value="1"/>
</dbReference>
<evidence type="ECO:0000256" key="1">
    <source>
        <dbReference type="ARBA" id="ARBA00008702"/>
    </source>
</evidence>
<reference evidence="4 5" key="1">
    <citation type="submission" date="2019-09" db="EMBL/GenBank/DDBJ databases">
        <title>Bird 10,000 Genomes (B10K) Project - Family phase.</title>
        <authorList>
            <person name="Zhang G."/>
        </authorList>
    </citation>
    <scope>NUCLEOTIDE SEQUENCE [LARGE SCALE GENOMIC DNA]</scope>
    <source>
        <strain evidence="4">B10K-DU-001-53</strain>
        <tissue evidence="4">Muscle</tissue>
    </source>
</reference>
<dbReference type="Proteomes" id="UP000522663">
    <property type="component" value="Unassembled WGS sequence"/>
</dbReference>
<gene>
    <name evidence="4" type="primary">Bkj_2</name>
    <name evidence="4" type="ORF">ODOGUJ_R10264</name>
</gene>
<dbReference type="EMBL" id="VXAB01013568">
    <property type="protein sequence ID" value="NXJ15931.1"/>
    <property type="molecule type" value="Genomic_DNA"/>
</dbReference>
<name>A0A7K9Z8A5_9GALL</name>
<dbReference type="InterPro" id="IPR003461">
    <property type="entry name" value="Keratin"/>
</dbReference>
<evidence type="ECO:0000313" key="5">
    <source>
        <dbReference type="Proteomes" id="UP000522663"/>
    </source>
</evidence>
<dbReference type="AlphaFoldDB" id="A0A7K9Z8A5"/>
<dbReference type="PANTHER" id="PTHR31203">
    <property type="entry name" value="BETA-KERATIN-RELATED PROTEIN-RELATED"/>
    <property type="match status" value="1"/>
</dbReference>
<accession>A0A7K9Z8A5</accession>
<sequence>LSREMSYCGDVCMPYSSPCDVTCPPPLARACNELCVTSCDDSRAIVYPPPVVLTFPGPILSSCPQESVVGSAGPLGIGVPFGSMVSKGYDNPVGLRGSLLFEGAYGSGSTCNYSRSYSSAYPPLGRRYCSPY</sequence>
<proteinExistence type="inferred from homology"/>
<evidence type="ECO:0000256" key="2">
    <source>
        <dbReference type="ARBA" id="ARBA00022744"/>
    </source>
</evidence>
<dbReference type="GO" id="GO:0005882">
    <property type="term" value="C:intermediate filament"/>
    <property type="evidence" value="ECO:0007669"/>
    <property type="project" value="UniProtKB-KW"/>
</dbReference>
<dbReference type="GO" id="GO:0005200">
    <property type="term" value="F:structural constituent of cytoskeleton"/>
    <property type="evidence" value="ECO:0007669"/>
    <property type="project" value="InterPro"/>
</dbReference>
<feature type="non-terminal residue" evidence="4">
    <location>
        <position position="1"/>
    </location>
</feature>
<protein>
    <recommendedName>
        <fullName evidence="3">Keratin</fullName>
    </recommendedName>
</protein>
<evidence type="ECO:0000256" key="3">
    <source>
        <dbReference type="RuleBase" id="RU364002"/>
    </source>
</evidence>
<dbReference type="OrthoDB" id="9380305at2759"/>
<keyword evidence="5" id="KW-1185">Reference proteome</keyword>
<feature type="non-terminal residue" evidence="4">
    <location>
        <position position="132"/>
    </location>
</feature>
<comment type="subunit">
    <text evidence="3">The avian keratins (F-ker, S-ker, C-ker and B-ker) are a complex mixture of very similar polypeptides.</text>
</comment>
<evidence type="ECO:0000313" key="4">
    <source>
        <dbReference type="EMBL" id="NXJ15931.1"/>
    </source>
</evidence>
<keyword evidence="2 3" id="KW-0416">Keratin</keyword>
<organism evidence="4 5">
    <name type="scientific">Odontophorus gujanensis</name>
    <name type="common">marbled wood quail</name>
    <dbReference type="NCBI Taxonomy" id="886794"/>
    <lineage>
        <taxon>Eukaryota</taxon>
        <taxon>Metazoa</taxon>
        <taxon>Chordata</taxon>
        <taxon>Craniata</taxon>
        <taxon>Vertebrata</taxon>
        <taxon>Euteleostomi</taxon>
        <taxon>Archelosauria</taxon>
        <taxon>Archosauria</taxon>
        <taxon>Dinosauria</taxon>
        <taxon>Saurischia</taxon>
        <taxon>Theropoda</taxon>
        <taxon>Coelurosauria</taxon>
        <taxon>Aves</taxon>
        <taxon>Neognathae</taxon>
        <taxon>Galloanserae</taxon>
        <taxon>Galliformes</taxon>
        <taxon>Odontophoridae</taxon>
        <taxon>Odontophorus</taxon>
    </lineage>
</organism>
<comment type="similarity">
    <text evidence="1 3">Belongs to the avian keratin family.</text>
</comment>
<comment type="caution">
    <text evidence="4">The sequence shown here is derived from an EMBL/GenBank/DDBJ whole genome shotgun (WGS) entry which is preliminary data.</text>
</comment>
<dbReference type="Pfam" id="PF02422">
    <property type="entry name" value="Keratin"/>
    <property type="match status" value="1"/>
</dbReference>